<dbReference type="SUPFAM" id="SSF54001">
    <property type="entry name" value="Cysteine proteinases"/>
    <property type="match status" value="1"/>
</dbReference>
<accession>A0A0F8Y8P9</accession>
<dbReference type="Gene3D" id="3.90.1720.10">
    <property type="entry name" value="endopeptidase domain like (from Nostoc punctiforme)"/>
    <property type="match status" value="1"/>
</dbReference>
<comment type="caution">
    <text evidence="1">The sequence shown here is derived from an EMBL/GenBank/DDBJ whole genome shotgun (WGS) entry which is preliminary data.</text>
</comment>
<dbReference type="AlphaFoldDB" id="A0A0F8Y8P9"/>
<dbReference type="InterPro" id="IPR038765">
    <property type="entry name" value="Papain-like_cys_pep_sf"/>
</dbReference>
<proteinExistence type="predicted"/>
<dbReference type="EMBL" id="LAZR01068011">
    <property type="protein sequence ID" value="KKK50464.1"/>
    <property type="molecule type" value="Genomic_DNA"/>
</dbReference>
<feature type="non-terminal residue" evidence="1">
    <location>
        <position position="1"/>
    </location>
</feature>
<name>A0A0F8Y8P9_9ZZZZ</name>
<gene>
    <name evidence="1" type="ORF">LCGC14_3124790</name>
</gene>
<evidence type="ECO:0000313" key="1">
    <source>
        <dbReference type="EMBL" id="KKK50464.1"/>
    </source>
</evidence>
<protein>
    <submittedName>
        <fullName evidence="1">Uncharacterized protein</fullName>
    </submittedName>
</protein>
<sequence>TDMNLAIEAQGRVRAQDIRKMRDYDIFRVKPEHTYNLTMMVSYLVNKLNNQYDYAGVIYLGVLKLLAKLRLPLKNAANAWQKKNDYFCSELAAEAFRDGGLDIVPKVGDEVTSPQDIVVSEVIERIT</sequence>
<organism evidence="1">
    <name type="scientific">marine sediment metagenome</name>
    <dbReference type="NCBI Taxonomy" id="412755"/>
    <lineage>
        <taxon>unclassified sequences</taxon>
        <taxon>metagenomes</taxon>
        <taxon>ecological metagenomes</taxon>
    </lineage>
</organism>
<reference evidence="1" key="1">
    <citation type="journal article" date="2015" name="Nature">
        <title>Complex archaea that bridge the gap between prokaryotes and eukaryotes.</title>
        <authorList>
            <person name="Spang A."/>
            <person name="Saw J.H."/>
            <person name="Jorgensen S.L."/>
            <person name="Zaremba-Niedzwiedzka K."/>
            <person name="Martijn J."/>
            <person name="Lind A.E."/>
            <person name="van Eijk R."/>
            <person name="Schleper C."/>
            <person name="Guy L."/>
            <person name="Ettema T.J."/>
        </authorList>
    </citation>
    <scope>NUCLEOTIDE SEQUENCE</scope>
</reference>